<keyword evidence="7" id="KW-1185">Reference proteome</keyword>
<feature type="signal peptide" evidence="4">
    <location>
        <begin position="1"/>
        <end position="30"/>
    </location>
</feature>
<gene>
    <name evidence="6" type="ORF">GCM10008090_23280</name>
</gene>
<feature type="compositionally biased region" description="Basic and acidic residues" evidence="3">
    <location>
        <begin position="122"/>
        <end position="156"/>
    </location>
</feature>
<feature type="region of interest" description="Disordered" evidence="3">
    <location>
        <begin position="120"/>
        <end position="171"/>
    </location>
</feature>
<proteinExistence type="inferred from homology"/>
<evidence type="ECO:0000256" key="4">
    <source>
        <dbReference type="SAM" id="SignalP"/>
    </source>
</evidence>
<keyword evidence="2" id="KW-0677">Repeat</keyword>
<dbReference type="Gene3D" id="2.60.20.10">
    <property type="entry name" value="Crystallins"/>
    <property type="match status" value="1"/>
</dbReference>
<dbReference type="PROSITE" id="PS50915">
    <property type="entry name" value="CRYSTALLIN_BETA_GAMMA"/>
    <property type="match status" value="2"/>
</dbReference>
<evidence type="ECO:0000313" key="6">
    <source>
        <dbReference type="EMBL" id="GHA12938.1"/>
    </source>
</evidence>
<reference evidence="6" key="2">
    <citation type="submission" date="2020-09" db="EMBL/GenBank/DDBJ databases">
        <authorList>
            <person name="Sun Q."/>
            <person name="Kim S."/>
        </authorList>
    </citation>
    <scope>NUCLEOTIDE SEQUENCE</scope>
    <source>
        <strain evidence="6">KCTC 12711</strain>
    </source>
</reference>
<keyword evidence="4" id="KW-0732">Signal</keyword>
<evidence type="ECO:0000313" key="7">
    <source>
        <dbReference type="Proteomes" id="UP000614811"/>
    </source>
</evidence>
<reference evidence="6" key="1">
    <citation type="journal article" date="2014" name="Int. J. Syst. Evol. Microbiol.">
        <title>Complete genome sequence of Corynebacterium casei LMG S-19264T (=DSM 44701T), isolated from a smear-ripened cheese.</title>
        <authorList>
            <consortium name="US DOE Joint Genome Institute (JGI-PGF)"/>
            <person name="Walter F."/>
            <person name="Albersmeier A."/>
            <person name="Kalinowski J."/>
            <person name="Ruckert C."/>
        </authorList>
    </citation>
    <scope>NUCLEOTIDE SEQUENCE</scope>
    <source>
        <strain evidence="6">KCTC 12711</strain>
    </source>
</reference>
<feature type="domain" description="Beta/gamma crystallin 'Greek key'" evidence="5">
    <location>
        <begin position="83"/>
        <end position="122"/>
    </location>
</feature>
<accession>A0A918RX73</accession>
<feature type="chain" id="PRO_5037645353" description="Beta/gamma crystallin 'Greek key' domain-containing protein" evidence="4">
    <location>
        <begin position="31"/>
        <end position="263"/>
    </location>
</feature>
<evidence type="ECO:0000256" key="3">
    <source>
        <dbReference type="SAM" id="MobiDB-lite"/>
    </source>
</evidence>
<dbReference type="InterPro" id="IPR011024">
    <property type="entry name" value="G_crystallin-like"/>
</dbReference>
<dbReference type="RefSeq" id="WP_189401275.1">
    <property type="nucleotide sequence ID" value="NZ_BMXA01000004.1"/>
</dbReference>
<comment type="similarity">
    <text evidence="1">Belongs to the beta/gamma-crystallin family.</text>
</comment>
<name>A0A918RX73_9GAMM</name>
<feature type="compositionally biased region" description="Low complexity" evidence="3">
    <location>
        <begin position="157"/>
        <end position="171"/>
    </location>
</feature>
<evidence type="ECO:0000256" key="1">
    <source>
        <dbReference type="ARBA" id="ARBA00009646"/>
    </source>
</evidence>
<dbReference type="EMBL" id="BMXA01000004">
    <property type="protein sequence ID" value="GHA12938.1"/>
    <property type="molecule type" value="Genomic_DNA"/>
</dbReference>
<dbReference type="Proteomes" id="UP000614811">
    <property type="component" value="Unassembled WGS sequence"/>
</dbReference>
<evidence type="ECO:0000256" key="2">
    <source>
        <dbReference type="ARBA" id="ARBA00022737"/>
    </source>
</evidence>
<dbReference type="InterPro" id="IPR001064">
    <property type="entry name" value="Beta/gamma_crystallin"/>
</dbReference>
<evidence type="ECO:0000259" key="5">
    <source>
        <dbReference type="PROSITE" id="PS50915"/>
    </source>
</evidence>
<dbReference type="AlphaFoldDB" id="A0A918RX73"/>
<feature type="domain" description="Beta/gamma crystallin 'Greek key'" evidence="5">
    <location>
        <begin position="39"/>
        <end position="81"/>
    </location>
</feature>
<protein>
    <recommendedName>
        <fullName evidence="5">Beta/gamma crystallin 'Greek key' domain-containing protein</fullName>
    </recommendedName>
</protein>
<dbReference type="SUPFAM" id="SSF49695">
    <property type="entry name" value="gamma-Crystallin-like"/>
    <property type="match status" value="1"/>
</dbReference>
<comment type="caution">
    <text evidence="6">The sequence shown here is derived from an EMBL/GenBank/DDBJ whole genome shotgun (WGS) entry which is preliminary data.</text>
</comment>
<organism evidence="6 7">
    <name type="scientific">Arenicella chitinivorans</name>
    <dbReference type="NCBI Taxonomy" id="1329800"/>
    <lineage>
        <taxon>Bacteria</taxon>
        <taxon>Pseudomonadati</taxon>
        <taxon>Pseudomonadota</taxon>
        <taxon>Gammaproteobacteria</taxon>
        <taxon>Arenicellales</taxon>
        <taxon>Arenicellaceae</taxon>
        <taxon>Arenicella</taxon>
    </lineage>
</organism>
<dbReference type="SMART" id="SM00247">
    <property type="entry name" value="XTALbg"/>
    <property type="match status" value="1"/>
</dbReference>
<sequence>MKKFKLSSIISAGVLVAGFAVSMTASVANAQSNYRSNNAYVTIYEDCDFRGNSRNVDVGEYRSLKTLRFANDRMSSIKVPPGLSVTIFEHDNYGGAYATVDRDIACFDRNWNDQVSSMRVTYDQRDTRPVGERDRRGYGPRAGNDDRGKPVRRNEQPRQTQQPNNNQNRTIRNECFTFRAYTDGGNGGLRFHGKEDYYRFDRKPASARICHNGALTMEINKTERATGVTIEIDGNRYRFAPNEKEDELKNNWYRKYVRLRVGR</sequence>